<evidence type="ECO:0000256" key="12">
    <source>
        <dbReference type="ARBA" id="ARBA00022989"/>
    </source>
</evidence>
<evidence type="ECO:0000256" key="16">
    <source>
        <dbReference type="SAM" id="Coils"/>
    </source>
</evidence>
<evidence type="ECO:0000256" key="9">
    <source>
        <dbReference type="ARBA" id="ARBA00022741"/>
    </source>
</evidence>
<organism evidence="19">
    <name type="scientific">Marinobacter nauticus</name>
    <name type="common">Marinobacter hydrocarbonoclasticus</name>
    <name type="synonym">Marinobacter aquaeolei</name>
    <dbReference type="NCBI Taxonomy" id="2743"/>
    <lineage>
        <taxon>Bacteria</taxon>
        <taxon>Pseudomonadati</taxon>
        <taxon>Pseudomonadota</taxon>
        <taxon>Gammaproteobacteria</taxon>
        <taxon>Pseudomonadales</taxon>
        <taxon>Marinobacteraceae</taxon>
        <taxon>Marinobacter</taxon>
    </lineage>
</organism>
<dbReference type="Pfam" id="PF00512">
    <property type="entry name" value="HisKA"/>
    <property type="match status" value="1"/>
</dbReference>
<evidence type="ECO:0000256" key="7">
    <source>
        <dbReference type="ARBA" id="ARBA00022679"/>
    </source>
</evidence>
<keyword evidence="12 17" id="KW-1133">Transmembrane helix</keyword>
<evidence type="ECO:0000256" key="17">
    <source>
        <dbReference type="SAM" id="Phobius"/>
    </source>
</evidence>
<dbReference type="FunFam" id="1.10.287.130:FF:000049">
    <property type="entry name" value="C4-dicarboxylate transport sensor protein DctB"/>
    <property type="match status" value="1"/>
</dbReference>
<keyword evidence="6" id="KW-0597">Phosphoprotein</keyword>
<keyword evidence="16" id="KW-0175">Coiled coil</keyword>
<gene>
    <name evidence="19" type="ORF">YBY_08900</name>
</gene>
<evidence type="ECO:0000256" key="6">
    <source>
        <dbReference type="ARBA" id="ARBA00022553"/>
    </source>
</evidence>
<dbReference type="GO" id="GO:0005886">
    <property type="term" value="C:plasma membrane"/>
    <property type="evidence" value="ECO:0007669"/>
    <property type="project" value="UniProtKB-SubCell"/>
</dbReference>
<dbReference type="Gene3D" id="3.30.450.20">
    <property type="entry name" value="PAS domain"/>
    <property type="match status" value="2"/>
</dbReference>
<dbReference type="InterPro" id="IPR005467">
    <property type="entry name" value="His_kinase_dom"/>
</dbReference>
<sequence length="604" mass="67946">MPQQFSVVALLVITLLSSWMLGGWHGYRQLESEALQEAFRYRQLVANELNRYLPVPALIAEHPLLADALKQPDDSITVLRANEQMQRMATIVGGSDIYLMDLSGLTIAANNFGQPDTFVGNNYAFRPYFSEAVRTGQAVAYFALGSRSLERGLYFTHSVRDPRGNMLGVVAIKVLVHELESQWHRPESPQQAEMVVLDGDGISFLSSRSQWLYRDFGTGNDGERAERVHQRYPERALPPIDFSVIGQPWGLAEHSLRVRLGESGKAETYLAVQADLPRLDWSLMVLTATRPVLWARAGFVAGGLALFLAGFLTWLYLRERYRRERELALRGEQLERRVAQRTADLKRSNDQLLGEIQERERAQTELRETQHELIQAAKLAVLGQMSAGLNHEINQPLTAIQGYARNSRMFLKRGSTDMVDANLGEIVSLCDKMAELIRQFKVFARKSEGPPSVVDLRLAVDGALKIIRAQHSSSGIEIHWCRPEYPVMCHGDLIRIEQVMVNLIANAVQALEDRDQPWIDIKIVDDGEYWHCRVRDNGHGLPGNTEQVFEPFFTTRSVKQGLGLGLSISRQIVEALGGSLIGLNRDDGPGAEFVLKLKQRRADE</sequence>
<proteinExistence type="predicted"/>
<dbReference type="EMBL" id="AP019537">
    <property type="protein sequence ID" value="BBJ03042.1"/>
    <property type="molecule type" value="Genomic_DNA"/>
</dbReference>
<dbReference type="InterPro" id="IPR036097">
    <property type="entry name" value="HisK_dim/P_sf"/>
</dbReference>
<evidence type="ECO:0000256" key="14">
    <source>
        <dbReference type="ARBA" id="ARBA00023136"/>
    </source>
</evidence>
<dbReference type="InterPro" id="IPR004358">
    <property type="entry name" value="Sig_transdc_His_kin-like_C"/>
</dbReference>
<dbReference type="GO" id="GO:0005524">
    <property type="term" value="F:ATP binding"/>
    <property type="evidence" value="ECO:0007669"/>
    <property type="project" value="UniProtKB-KW"/>
</dbReference>
<dbReference type="AlphaFoldDB" id="A0A455WB32"/>
<dbReference type="SUPFAM" id="SSF55874">
    <property type="entry name" value="ATPase domain of HSP90 chaperone/DNA topoisomerase II/histidine kinase"/>
    <property type="match status" value="1"/>
</dbReference>
<comment type="subcellular location">
    <subcellularLocation>
        <location evidence="2">Cell inner membrane</location>
        <topology evidence="2">Multi-pass membrane protein</topology>
    </subcellularLocation>
</comment>
<keyword evidence="14 17" id="KW-0472">Membrane</keyword>
<keyword evidence="5" id="KW-0997">Cell inner membrane</keyword>
<evidence type="ECO:0000256" key="8">
    <source>
        <dbReference type="ARBA" id="ARBA00022692"/>
    </source>
</evidence>
<name>A0A455WB32_MARNT</name>
<dbReference type="InterPro" id="IPR029151">
    <property type="entry name" value="Sensor-like_sf"/>
</dbReference>
<protein>
    <recommendedName>
        <fullName evidence="15">C4-dicarboxylate transport sensor protein DctB</fullName>
        <ecNumber evidence="3">2.7.13.3</ecNumber>
    </recommendedName>
</protein>
<evidence type="ECO:0000256" key="1">
    <source>
        <dbReference type="ARBA" id="ARBA00000085"/>
    </source>
</evidence>
<evidence type="ECO:0000256" key="11">
    <source>
        <dbReference type="ARBA" id="ARBA00022840"/>
    </source>
</evidence>
<keyword evidence="7" id="KW-0808">Transferase</keyword>
<dbReference type="SUPFAM" id="SSF103190">
    <property type="entry name" value="Sensory domain-like"/>
    <property type="match status" value="1"/>
</dbReference>
<evidence type="ECO:0000256" key="3">
    <source>
        <dbReference type="ARBA" id="ARBA00012438"/>
    </source>
</evidence>
<dbReference type="GO" id="GO:0000155">
    <property type="term" value="F:phosphorelay sensor kinase activity"/>
    <property type="evidence" value="ECO:0007669"/>
    <property type="project" value="InterPro"/>
</dbReference>
<dbReference type="SMART" id="SM00387">
    <property type="entry name" value="HATPase_c"/>
    <property type="match status" value="1"/>
</dbReference>
<evidence type="ECO:0000256" key="5">
    <source>
        <dbReference type="ARBA" id="ARBA00022519"/>
    </source>
</evidence>
<dbReference type="Gene3D" id="3.30.565.10">
    <property type="entry name" value="Histidine kinase-like ATPase, C-terminal domain"/>
    <property type="match status" value="1"/>
</dbReference>
<evidence type="ECO:0000256" key="10">
    <source>
        <dbReference type="ARBA" id="ARBA00022777"/>
    </source>
</evidence>
<dbReference type="SMART" id="SM00388">
    <property type="entry name" value="HisKA"/>
    <property type="match status" value="1"/>
</dbReference>
<dbReference type="PRINTS" id="PR00344">
    <property type="entry name" value="BCTRLSENSOR"/>
</dbReference>
<evidence type="ECO:0000259" key="18">
    <source>
        <dbReference type="PROSITE" id="PS50109"/>
    </source>
</evidence>
<dbReference type="PIRSF" id="PIRSF036431">
    <property type="entry name" value="STHK_DctB"/>
    <property type="match status" value="1"/>
</dbReference>
<accession>A0A455WB32</accession>
<evidence type="ECO:0000256" key="4">
    <source>
        <dbReference type="ARBA" id="ARBA00022475"/>
    </source>
</evidence>
<dbReference type="InterPro" id="IPR003594">
    <property type="entry name" value="HATPase_dom"/>
</dbReference>
<evidence type="ECO:0000256" key="13">
    <source>
        <dbReference type="ARBA" id="ARBA00023012"/>
    </source>
</evidence>
<dbReference type="Gene3D" id="1.10.287.130">
    <property type="match status" value="1"/>
</dbReference>
<dbReference type="PANTHER" id="PTHR43065">
    <property type="entry name" value="SENSOR HISTIDINE KINASE"/>
    <property type="match status" value="1"/>
</dbReference>
<comment type="catalytic activity">
    <reaction evidence="1">
        <text>ATP + protein L-histidine = ADP + protein N-phospho-L-histidine.</text>
        <dbReference type="EC" id="2.7.13.3"/>
    </reaction>
</comment>
<feature type="transmembrane region" description="Helical" evidence="17">
    <location>
        <begin position="293"/>
        <end position="317"/>
    </location>
</feature>
<evidence type="ECO:0000256" key="2">
    <source>
        <dbReference type="ARBA" id="ARBA00004429"/>
    </source>
</evidence>
<dbReference type="EC" id="2.7.13.3" evidence="3"/>
<dbReference type="InterPro" id="IPR003661">
    <property type="entry name" value="HisK_dim/P_dom"/>
</dbReference>
<evidence type="ECO:0000313" key="19">
    <source>
        <dbReference type="EMBL" id="BBJ03042.1"/>
    </source>
</evidence>
<dbReference type="PANTHER" id="PTHR43065:SF46">
    <property type="entry name" value="C4-DICARBOXYLATE TRANSPORT SENSOR PROTEIN DCTB"/>
    <property type="match status" value="1"/>
</dbReference>
<feature type="domain" description="Histidine kinase" evidence="18">
    <location>
        <begin position="388"/>
        <end position="601"/>
    </location>
</feature>
<evidence type="ECO:0000256" key="15">
    <source>
        <dbReference type="ARBA" id="ARBA00073143"/>
    </source>
</evidence>
<reference evidence="19" key="1">
    <citation type="submission" date="2019-03" db="EMBL/GenBank/DDBJ databases">
        <title>Whole genome analysis of nitrate-reducing bacteria Marinobacter hydrocarbonoclasticus YB03.</title>
        <authorList>
            <person name="Azam A.H."/>
            <person name="Yuk S.R."/>
            <person name="Kamarisima K."/>
            <person name="Miyanaga K."/>
            <person name="Tanji Y."/>
        </authorList>
    </citation>
    <scope>NUCLEOTIDE SEQUENCE</scope>
    <source>
        <strain evidence="19">YB03</strain>
    </source>
</reference>
<feature type="coiled-coil region" evidence="16">
    <location>
        <begin position="352"/>
        <end position="379"/>
    </location>
</feature>
<keyword evidence="10 19" id="KW-0418">Kinase</keyword>
<keyword evidence="9" id="KW-0547">Nucleotide-binding</keyword>
<dbReference type="Pfam" id="PF02518">
    <property type="entry name" value="HATPase_c"/>
    <property type="match status" value="1"/>
</dbReference>
<keyword evidence="11" id="KW-0067">ATP-binding</keyword>
<dbReference type="SUPFAM" id="SSF47384">
    <property type="entry name" value="Homodimeric domain of signal transducing histidine kinase"/>
    <property type="match status" value="1"/>
</dbReference>
<dbReference type="InterPro" id="IPR017055">
    <property type="entry name" value="Sig_transdc_His_kinase_DctB"/>
</dbReference>
<dbReference type="PROSITE" id="PS50109">
    <property type="entry name" value="HIS_KIN"/>
    <property type="match status" value="1"/>
</dbReference>
<keyword evidence="4" id="KW-1003">Cell membrane</keyword>
<dbReference type="CDD" id="cd00082">
    <property type="entry name" value="HisKA"/>
    <property type="match status" value="1"/>
</dbReference>
<keyword evidence="13" id="KW-0902">Two-component regulatory system</keyword>
<dbReference type="InterPro" id="IPR036890">
    <property type="entry name" value="HATPase_C_sf"/>
</dbReference>
<keyword evidence="8 17" id="KW-0812">Transmembrane</keyword>